<feature type="domain" description="Amine oxidase" evidence="1">
    <location>
        <begin position="107"/>
        <end position="319"/>
    </location>
</feature>
<organism evidence="2 4">
    <name type="scientific">Aquisalinus luteolus</name>
    <dbReference type="NCBI Taxonomy" id="1566827"/>
    <lineage>
        <taxon>Bacteria</taxon>
        <taxon>Pseudomonadati</taxon>
        <taxon>Pseudomonadota</taxon>
        <taxon>Alphaproteobacteria</taxon>
        <taxon>Parvularculales</taxon>
        <taxon>Parvularculaceae</taxon>
        <taxon>Aquisalinus</taxon>
    </lineage>
</organism>
<dbReference type="EMBL" id="BMGZ01000001">
    <property type="protein sequence ID" value="GGH94849.1"/>
    <property type="molecule type" value="Genomic_DNA"/>
</dbReference>
<evidence type="ECO:0000313" key="5">
    <source>
        <dbReference type="Proteomes" id="UP000818603"/>
    </source>
</evidence>
<dbReference type="RefSeq" id="WP_155138039.1">
    <property type="nucleotide sequence ID" value="NZ_BMGZ01000001.1"/>
</dbReference>
<evidence type="ECO:0000313" key="4">
    <source>
        <dbReference type="Proteomes" id="UP000621856"/>
    </source>
</evidence>
<dbReference type="AlphaFoldDB" id="A0A8J3EQC3"/>
<dbReference type="SUPFAM" id="SSF51905">
    <property type="entry name" value="FAD/NAD(P)-binding domain"/>
    <property type="match status" value="1"/>
</dbReference>
<dbReference type="InterPro" id="IPR002937">
    <property type="entry name" value="Amino_oxidase"/>
</dbReference>
<reference evidence="3 5" key="2">
    <citation type="submission" date="2020-02" db="EMBL/GenBank/DDBJ databases">
        <title>Genome sequence of Parvularcula flava strain NH6-79.</title>
        <authorList>
            <person name="Abdul Karim M.H."/>
            <person name="Lam M.Q."/>
            <person name="Chen S.J."/>
            <person name="Yahya A."/>
            <person name="Shahir S."/>
            <person name="Shamsir M.S."/>
            <person name="Chong C.S."/>
        </authorList>
    </citation>
    <scope>NUCLEOTIDE SEQUENCE [LARGE SCALE GENOMIC DNA]</scope>
    <source>
        <strain evidence="3 5">NH6-79</strain>
    </source>
</reference>
<reference evidence="2" key="3">
    <citation type="submission" date="2020-09" db="EMBL/GenBank/DDBJ databases">
        <authorList>
            <person name="Sun Q."/>
            <person name="Zhou Y."/>
        </authorList>
    </citation>
    <scope>NUCLEOTIDE SEQUENCE</scope>
    <source>
        <strain evidence="2">CGMCC 1.14984</strain>
    </source>
</reference>
<dbReference type="EMBL" id="VCJR02000001">
    <property type="protein sequence ID" value="NHK27244.1"/>
    <property type="molecule type" value="Genomic_DNA"/>
</dbReference>
<dbReference type="InterPro" id="IPR036188">
    <property type="entry name" value="FAD/NAD-bd_sf"/>
</dbReference>
<dbReference type="Pfam" id="PF13450">
    <property type="entry name" value="NAD_binding_8"/>
    <property type="match status" value="1"/>
</dbReference>
<evidence type="ECO:0000259" key="1">
    <source>
        <dbReference type="Pfam" id="PF01593"/>
    </source>
</evidence>
<dbReference type="Gene3D" id="3.50.50.60">
    <property type="entry name" value="FAD/NAD(P)-binding domain"/>
    <property type="match status" value="1"/>
</dbReference>
<gene>
    <name evidence="3" type="ORF">FF098_004950</name>
    <name evidence="2" type="ORF">GCM10011355_10000</name>
</gene>
<evidence type="ECO:0000313" key="2">
    <source>
        <dbReference type="EMBL" id="GGH94849.1"/>
    </source>
</evidence>
<dbReference type="Proteomes" id="UP000621856">
    <property type="component" value="Unassembled WGS sequence"/>
</dbReference>
<dbReference type="Proteomes" id="UP000818603">
    <property type="component" value="Unassembled WGS sequence"/>
</dbReference>
<dbReference type="Pfam" id="PF01593">
    <property type="entry name" value="Amino_oxidase"/>
    <property type="match status" value="1"/>
</dbReference>
<keyword evidence="5" id="KW-1185">Reference proteome</keyword>
<accession>A0A8J3EQC3</accession>
<dbReference type="GO" id="GO:0016491">
    <property type="term" value="F:oxidoreductase activity"/>
    <property type="evidence" value="ECO:0007669"/>
    <property type="project" value="InterPro"/>
</dbReference>
<dbReference type="Gene3D" id="3.90.660.10">
    <property type="match status" value="1"/>
</dbReference>
<sequence>MTKIAIIGAGLSGLVVAERLHQLADVETFEKSRGVGGRMATRYADPFQFDHGAQYFTVRRHRFRDFLQLYLKGGVVAEWPLRMAMLEEGQAPEPMDTDHVRYVGVPKMNALAKALAEDKTVHLQTRVEAVVPNGDGWQLVSDDGRDLGRFDWVVTAIPSPQASAILPDGFVHQNDIARVEMSGNFTLMLGFDTDLPIDWDGARTRYSSIGWIAVNSAKPGREAGTSIVIQSTNEWADEFLEEDKDKITAHLREEAEKLMGVTLPQPVHTAIHRWRYAAVQTPVGEPFLADEKQRLAACGDWCLEGKVEGGFESGMALADYLEERL</sequence>
<reference evidence="2" key="1">
    <citation type="journal article" date="2014" name="Int. J. Syst. Evol. Microbiol.">
        <title>Complete genome sequence of Corynebacterium casei LMG S-19264T (=DSM 44701T), isolated from a smear-ripened cheese.</title>
        <authorList>
            <consortium name="US DOE Joint Genome Institute (JGI-PGF)"/>
            <person name="Walter F."/>
            <person name="Albersmeier A."/>
            <person name="Kalinowski J."/>
            <person name="Ruckert C."/>
        </authorList>
    </citation>
    <scope>NUCLEOTIDE SEQUENCE</scope>
    <source>
        <strain evidence="2">CGMCC 1.14984</strain>
    </source>
</reference>
<name>A0A8J3EQC3_9PROT</name>
<evidence type="ECO:0000313" key="3">
    <source>
        <dbReference type="EMBL" id="NHK27244.1"/>
    </source>
</evidence>
<dbReference type="PANTHER" id="PTHR16128">
    <property type="entry name" value="FAD/NAD(P)-BINDING OXIDOREDUCTASE FAMILY PROTEIN"/>
    <property type="match status" value="1"/>
</dbReference>
<dbReference type="PANTHER" id="PTHR16128:SF5">
    <property type="entry name" value="FAD_NAD(P)-BINDING OXIDOREDUCTASE FAMILY PROTEIN"/>
    <property type="match status" value="1"/>
</dbReference>
<comment type="caution">
    <text evidence="2">The sequence shown here is derived from an EMBL/GenBank/DDBJ whole genome shotgun (WGS) entry which is preliminary data.</text>
</comment>
<protein>
    <submittedName>
        <fullName evidence="3">NAD(P)-binding protein</fullName>
    </submittedName>
</protein>
<proteinExistence type="predicted"/>